<evidence type="ECO:0000256" key="6">
    <source>
        <dbReference type="ARBA" id="ARBA00023136"/>
    </source>
</evidence>
<dbReference type="InterPro" id="IPR050882">
    <property type="entry name" value="Prepilin_peptidase/N-MTase"/>
</dbReference>
<dbReference type="PANTHER" id="PTHR30487:SF0">
    <property type="entry name" value="PREPILIN LEADER PEPTIDASE_N-METHYLTRANSFERASE-RELATED"/>
    <property type="match status" value="1"/>
</dbReference>
<dbReference type="InterPro" id="IPR000045">
    <property type="entry name" value="Prepilin_IV_endopep_pep"/>
</dbReference>
<comment type="caution">
    <text evidence="10">The sequence shown here is derived from an EMBL/GenBank/DDBJ whole genome shotgun (WGS) entry which is preliminary data.</text>
</comment>
<feature type="transmembrane region" description="Helical" evidence="7">
    <location>
        <begin position="161"/>
        <end position="182"/>
    </location>
</feature>
<feature type="transmembrane region" description="Helical" evidence="7">
    <location>
        <begin position="6"/>
        <end position="31"/>
    </location>
</feature>
<evidence type="ECO:0000256" key="3">
    <source>
        <dbReference type="ARBA" id="ARBA00022475"/>
    </source>
</evidence>
<keyword evidence="6 7" id="KW-0472">Membrane</keyword>
<feature type="domain" description="Prepilin type IV endopeptidase peptidase" evidence="8">
    <location>
        <begin position="113"/>
        <end position="223"/>
    </location>
</feature>
<feature type="transmembrane region" description="Helical" evidence="7">
    <location>
        <begin position="194"/>
        <end position="225"/>
    </location>
</feature>
<keyword evidence="5 7" id="KW-1133">Transmembrane helix</keyword>
<evidence type="ECO:0000256" key="1">
    <source>
        <dbReference type="ARBA" id="ARBA00004651"/>
    </source>
</evidence>
<comment type="similarity">
    <text evidence="2">Belongs to the peptidase A24 family.</text>
</comment>
<comment type="subcellular location">
    <subcellularLocation>
        <location evidence="1">Cell membrane</location>
        <topology evidence="1">Multi-pass membrane protein</topology>
    </subcellularLocation>
</comment>
<keyword evidence="3" id="KW-1003">Cell membrane</keyword>
<evidence type="ECO:0000313" key="11">
    <source>
        <dbReference type="Proteomes" id="UP000634672"/>
    </source>
</evidence>
<dbReference type="InterPro" id="IPR010627">
    <property type="entry name" value="Prepilin_pept_A24_N"/>
</dbReference>
<evidence type="ECO:0000256" key="2">
    <source>
        <dbReference type="ARBA" id="ARBA00005801"/>
    </source>
</evidence>
<dbReference type="Pfam" id="PF06750">
    <property type="entry name" value="A24_N_bact"/>
    <property type="match status" value="1"/>
</dbReference>
<name>A0ABR7H4Y5_9FIRM</name>
<dbReference type="PANTHER" id="PTHR30487">
    <property type="entry name" value="TYPE 4 PREPILIN-LIKE PROTEINS LEADER PEPTIDE-PROCESSING ENZYME"/>
    <property type="match status" value="1"/>
</dbReference>
<evidence type="ECO:0000313" key="10">
    <source>
        <dbReference type="EMBL" id="MBC5708191.1"/>
    </source>
</evidence>
<evidence type="ECO:0000259" key="9">
    <source>
        <dbReference type="Pfam" id="PF06750"/>
    </source>
</evidence>
<feature type="transmembrane region" description="Helical" evidence="7">
    <location>
        <begin position="107"/>
        <end position="125"/>
    </location>
</feature>
<organism evidence="10 11">
    <name type="scientific">Hungatella hominis</name>
    <dbReference type="NCBI Taxonomy" id="2763050"/>
    <lineage>
        <taxon>Bacteria</taxon>
        <taxon>Bacillati</taxon>
        <taxon>Bacillota</taxon>
        <taxon>Clostridia</taxon>
        <taxon>Lachnospirales</taxon>
        <taxon>Lachnospiraceae</taxon>
        <taxon>Hungatella</taxon>
    </lineage>
</organism>
<reference evidence="10 11" key="1">
    <citation type="submission" date="2020-08" db="EMBL/GenBank/DDBJ databases">
        <title>Genome public.</title>
        <authorList>
            <person name="Liu C."/>
            <person name="Sun Q."/>
        </authorList>
    </citation>
    <scope>NUCLEOTIDE SEQUENCE [LARGE SCALE GENOMIC DNA]</scope>
    <source>
        <strain evidence="10 11">NSJ-66</strain>
    </source>
</reference>
<accession>A0ABR7H4Y5</accession>
<feature type="domain" description="Prepilin peptidase A24 N-terminal" evidence="9">
    <location>
        <begin position="18"/>
        <end position="101"/>
    </location>
</feature>
<evidence type="ECO:0000256" key="7">
    <source>
        <dbReference type="SAM" id="Phobius"/>
    </source>
</evidence>
<evidence type="ECO:0000259" key="8">
    <source>
        <dbReference type="Pfam" id="PF01478"/>
    </source>
</evidence>
<dbReference type="Pfam" id="PF01478">
    <property type="entry name" value="Peptidase_A24"/>
    <property type="match status" value="1"/>
</dbReference>
<feature type="transmembrane region" description="Helical" evidence="7">
    <location>
        <begin position="83"/>
        <end position="101"/>
    </location>
</feature>
<keyword evidence="11" id="KW-1185">Reference proteome</keyword>
<evidence type="ECO:0000256" key="5">
    <source>
        <dbReference type="ARBA" id="ARBA00022989"/>
    </source>
</evidence>
<dbReference type="EMBL" id="JACOPB010000003">
    <property type="protein sequence ID" value="MBC5708191.1"/>
    <property type="molecule type" value="Genomic_DNA"/>
</dbReference>
<protein>
    <submittedName>
        <fullName evidence="10">Prepilin peptidase</fullName>
    </submittedName>
</protein>
<keyword evidence="4 7" id="KW-0812">Transmembrane</keyword>
<proteinExistence type="inferred from homology"/>
<gene>
    <name evidence="10" type="ORF">H8S75_09530</name>
</gene>
<dbReference type="Proteomes" id="UP000634672">
    <property type="component" value="Unassembled WGS sequence"/>
</dbReference>
<dbReference type="RefSeq" id="WP_187021052.1">
    <property type="nucleotide sequence ID" value="NZ_JACOPB010000003.1"/>
</dbReference>
<evidence type="ECO:0000256" key="4">
    <source>
        <dbReference type="ARBA" id="ARBA00022692"/>
    </source>
</evidence>
<sequence length="282" mass="30910">MLFIDQWITAYLAVVAAIIGAAGGSFINCLAWRTVHREKITSGRSHCTRCGHLLGVLDLVPVFSWVFLRGRCRYCKGKISPRYLAAELLMAGVSLCLLFRFDVSLSYLYYLGFSFLLLAVGLVDLESFRIPDRFQAALILWWCLFLPTHRGELVPYLADSLAGAVFISGGLLGISMVFDRILGKDSLGGGDIKLFFVTGLYLGAAVNLLNLIVSCLLGLLLGLVLSRMANHSENEENGENKAQPGTEKRDSGQIPFGPAIAMSSVLCVLIGRQLTGWYMSLF</sequence>
<dbReference type="Gene3D" id="1.20.120.1220">
    <property type="match status" value="1"/>
</dbReference>